<dbReference type="GO" id="GO:0005737">
    <property type="term" value="C:cytoplasm"/>
    <property type="evidence" value="ECO:0007669"/>
    <property type="project" value="InterPro"/>
</dbReference>
<sequence>MRTRVLRRSLWRLAQAPTTSVPSWLAAPFGNVSSAKSRLEPWAPQTPWTHRLLYCTSCLSEDPSTWEGANETDNIAARGWQINEDSESDWRSHAASAARSLQLIKCRMRWKEMLVRVKQLDKILENPDLWQDPNSAAKHSRERGAVASRLKSFRQLEVDLAEHVGLAELAHEENDHQVEAEATKALAKLRQIAKERETAALLNGDQDACSCFLEVQAGAGGTESMDWAAMVLRMYRLWASNRGFETTTVDEVQGEDAGIKRATLRLDGDYAYGYAKCEAGVHRLVRISPFDSNKRRHTSFAAVAVIPILDTGSQFNINESDLRIDTFCSGGPGGQHANKTESAVRIVHLPTGITAQCQSERSQHRNKQTAMAVLQARLQQREMALQAKANAHHTASLGEISWGNQIRSYVLQPYRMVKDLRTHYEVSDPDAVLDGDLDGFIFSLLAKSTSES</sequence>
<keyword evidence="5" id="KW-1185">Reference proteome</keyword>
<evidence type="ECO:0000259" key="3">
    <source>
        <dbReference type="SMART" id="SM00937"/>
    </source>
</evidence>
<evidence type="ECO:0000256" key="2">
    <source>
        <dbReference type="ARBA" id="ARBA00022917"/>
    </source>
</evidence>
<dbReference type="Pfam" id="PF00472">
    <property type="entry name" value="RF-1"/>
    <property type="match status" value="1"/>
</dbReference>
<dbReference type="SMART" id="SM00937">
    <property type="entry name" value="PCRF"/>
    <property type="match status" value="1"/>
</dbReference>
<dbReference type="InterPro" id="IPR000352">
    <property type="entry name" value="Pep_chain_release_fac_I"/>
</dbReference>
<dbReference type="NCBIfam" id="TIGR00020">
    <property type="entry name" value="prfB"/>
    <property type="match status" value="1"/>
</dbReference>
<dbReference type="Gene3D" id="3.30.160.20">
    <property type="match status" value="1"/>
</dbReference>
<dbReference type="AlphaFoldDB" id="A0A9D4V1V1"/>
<dbReference type="PANTHER" id="PTHR43116:SF3">
    <property type="entry name" value="CLASS I PEPTIDE CHAIN RELEASE FACTOR"/>
    <property type="match status" value="1"/>
</dbReference>
<dbReference type="FunFam" id="3.30.160.20:FF:000004">
    <property type="entry name" value="Peptide chain release factor 1"/>
    <property type="match status" value="1"/>
</dbReference>
<evidence type="ECO:0000256" key="1">
    <source>
        <dbReference type="ARBA" id="ARBA00010835"/>
    </source>
</evidence>
<dbReference type="GO" id="GO:0016149">
    <property type="term" value="F:translation release factor activity, codon specific"/>
    <property type="evidence" value="ECO:0007669"/>
    <property type="project" value="InterPro"/>
</dbReference>
<accession>A0A9D4V1V1</accession>
<dbReference type="InterPro" id="IPR005139">
    <property type="entry name" value="PCRF"/>
</dbReference>
<dbReference type="InterPro" id="IPR045853">
    <property type="entry name" value="Pep_chain_release_fac_I_sf"/>
</dbReference>
<keyword evidence="2" id="KW-0648">Protein biosynthesis</keyword>
<dbReference type="Pfam" id="PF03462">
    <property type="entry name" value="PCRF"/>
    <property type="match status" value="1"/>
</dbReference>
<dbReference type="SUPFAM" id="SSF75620">
    <property type="entry name" value="Release factor"/>
    <property type="match status" value="1"/>
</dbReference>
<dbReference type="PANTHER" id="PTHR43116">
    <property type="entry name" value="PEPTIDE CHAIN RELEASE FACTOR 2"/>
    <property type="match status" value="1"/>
</dbReference>
<comment type="caution">
    <text evidence="4">The sequence shown here is derived from an EMBL/GenBank/DDBJ whole genome shotgun (WGS) entry which is preliminary data.</text>
</comment>
<comment type="similarity">
    <text evidence="1">Belongs to the prokaryotic/mitochondrial release factor family.</text>
</comment>
<dbReference type="HAMAP" id="MF_00094">
    <property type="entry name" value="Rel_fac_2"/>
    <property type="match status" value="1"/>
</dbReference>
<dbReference type="EMBL" id="JABFUD020000006">
    <property type="protein sequence ID" value="KAI5078240.1"/>
    <property type="molecule type" value="Genomic_DNA"/>
</dbReference>
<dbReference type="Gene3D" id="3.30.70.1660">
    <property type="match status" value="1"/>
</dbReference>
<protein>
    <recommendedName>
        <fullName evidence="3">Peptide chain release factor domain-containing protein</fullName>
    </recommendedName>
</protein>
<reference evidence="4" key="1">
    <citation type="submission" date="2021-01" db="EMBL/GenBank/DDBJ databases">
        <title>Adiantum capillus-veneris genome.</title>
        <authorList>
            <person name="Fang Y."/>
            <person name="Liao Q."/>
        </authorList>
    </citation>
    <scope>NUCLEOTIDE SEQUENCE</scope>
    <source>
        <strain evidence="4">H3</strain>
        <tissue evidence="4">Leaf</tissue>
    </source>
</reference>
<dbReference type="Proteomes" id="UP000886520">
    <property type="component" value="Chromosome 6"/>
</dbReference>
<organism evidence="4 5">
    <name type="scientific">Adiantum capillus-veneris</name>
    <name type="common">Maidenhair fern</name>
    <dbReference type="NCBI Taxonomy" id="13818"/>
    <lineage>
        <taxon>Eukaryota</taxon>
        <taxon>Viridiplantae</taxon>
        <taxon>Streptophyta</taxon>
        <taxon>Embryophyta</taxon>
        <taxon>Tracheophyta</taxon>
        <taxon>Polypodiopsida</taxon>
        <taxon>Polypodiidae</taxon>
        <taxon>Polypodiales</taxon>
        <taxon>Pteridineae</taxon>
        <taxon>Pteridaceae</taxon>
        <taxon>Vittarioideae</taxon>
        <taxon>Adiantum</taxon>
    </lineage>
</organism>
<name>A0A9D4V1V1_ADICA</name>
<feature type="domain" description="Peptide chain release factor" evidence="3">
    <location>
        <begin position="168"/>
        <end position="278"/>
    </location>
</feature>
<dbReference type="Gene3D" id="1.20.58.410">
    <property type="entry name" value="Release factor"/>
    <property type="match status" value="1"/>
</dbReference>
<gene>
    <name evidence="4" type="ORF">GOP47_0005911</name>
</gene>
<dbReference type="InterPro" id="IPR004374">
    <property type="entry name" value="PrfB"/>
</dbReference>
<proteinExistence type="inferred from homology"/>
<evidence type="ECO:0000313" key="5">
    <source>
        <dbReference type="Proteomes" id="UP000886520"/>
    </source>
</evidence>
<evidence type="ECO:0000313" key="4">
    <source>
        <dbReference type="EMBL" id="KAI5078240.1"/>
    </source>
</evidence>
<dbReference type="OrthoDB" id="2019491at2759"/>